<reference evidence="2 3" key="1">
    <citation type="journal article" date="2019" name="J. Gen. Appl. Microbiol.">
        <title>Aerobic degradation of cis-dichloroethene by the marine bacterium Marinobacter salsuginis strain 5N-3.</title>
        <authorList>
            <person name="Inoue Y."/>
            <person name="Fukunaga Y."/>
            <person name="Katsumata H."/>
            <person name="Ohji S."/>
            <person name="Hosoyama A."/>
            <person name="Mori K."/>
            <person name="Ando K."/>
        </authorList>
    </citation>
    <scope>NUCLEOTIDE SEQUENCE [LARGE SCALE GENOMIC DNA]</scope>
    <source>
        <strain evidence="2 3">5N-3</strain>
    </source>
</reference>
<dbReference type="RefSeq" id="WP_153634924.1">
    <property type="nucleotide sequence ID" value="NZ_BGZH01000006.1"/>
</dbReference>
<dbReference type="EMBL" id="BGZH01000006">
    <property type="protein sequence ID" value="GBO86212.1"/>
    <property type="molecule type" value="Genomic_DNA"/>
</dbReference>
<evidence type="ECO:0000313" key="2">
    <source>
        <dbReference type="EMBL" id="GBO86212.1"/>
    </source>
</evidence>
<dbReference type="InterPro" id="IPR013424">
    <property type="entry name" value="Ice-binding_C"/>
</dbReference>
<accession>A0A5M3PTE2</accession>
<keyword evidence="3" id="KW-1185">Reference proteome</keyword>
<dbReference type="AlphaFoldDB" id="A0A5M3PTE2"/>
<feature type="chain" id="PRO_5024270799" evidence="1">
    <location>
        <begin position="19"/>
        <end position="292"/>
    </location>
</feature>
<comment type="caution">
    <text evidence="2">The sequence shown here is derived from an EMBL/GenBank/DDBJ whole genome shotgun (WGS) entry which is preliminary data.</text>
</comment>
<dbReference type="Proteomes" id="UP000340077">
    <property type="component" value="Unassembled WGS sequence"/>
</dbReference>
<evidence type="ECO:0000313" key="3">
    <source>
        <dbReference type="Proteomes" id="UP000340077"/>
    </source>
</evidence>
<sequence>MRWIASIILASATFPASALLCTEGSNWDPALSFTVAKHEAKVVSGRFIEYQSCDAYWAEQDSFYPGKDSGQRFFDLGESGPDFTLDLAPIAPSQIGEVETNPSENVNPLLQLLREREENGQPRTVITPEGPNEDGIRRIPNTEFRGNGGIRGKLEVSGIGLEEASPDYLMLSIFGLDFSSASGDFYVPFLWTDIGDGDWLSIYLDGETIWESSNDQFNENELYFAQFSAELFQGSHSFLTFSLNSVGDSNASLILAEEYRYLNDAVPVSEPGGLALFGIGLTGVFFMRKKNL</sequence>
<dbReference type="NCBIfam" id="TIGR02595">
    <property type="entry name" value="PEP_CTERM"/>
    <property type="match status" value="1"/>
</dbReference>
<feature type="signal peptide" evidence="1">
    <location>
        <begin position="1"/>
        <end position="18"/>
    </location>
</feature>
<protein>
    <submittedName>
        <fullName evidence="2">Uncharacterized protein</fullName>
    </submittedName>
</protein>
<gene>
    <name evidence="2" type="ORF">MS5N3_36630</name>
</gene>
<name>A0A5M3PTE2_9GAMM</name>
<keyword evidence="1" id="KW-0732">Signal</keyword>
<proteinExistence type="predicted"/>
<organism evidence="2 3">
    <name type="scientific">Marinobacter salsuginis</name>
    <dbReference type="NCBI Taxonomy" id="418719"/>
    <lineage>
        <taxon>Bacteria</taxon>
        <taxon>Pseudomonadati</taxon>
        <taxon>Pseudomonadota</taxon>
        <taxon>Gammaproteobacteria</taxon>
        <taxon>Pseudomonadales</taxon>
        <taxon>Marinobacteraceae</taxon>
        <taxon>Marinobacter</taxon>
    </lineage>
</organism>
<evidence type="ECO:0000256" key="1">
    <source>
        <dbReference type="SAM" id="SignalP"/>
    </source>
</evidence>